<dbReference type="AlphaFoldDB" id="D1P594"/>
<dbReference type="STRING" id="500637.PROVRUST_07399"/>
<gene>
    <name evidence="1" type="ORF">PROVRUST_07399</name>
</gene>
<evidence type="ECO:0000313" key="2">
    <source>
        <dbReference type="Proteomes" id="UP000005512"/>
    </source>
</evidence>
<comment type="caution">
    <text evidence="1">The sequence shown here is derived from an EMBL/GenBank/DDBJ whole genome shotgun (WGS) entry which is preliminary data.</text>
</comment>
<organism evidence="1 2">
    <name type="scientific">Providencia rustigianii DSM 4541</name>
    <dbReference type="NCBI Taxonomy" id="500637"/>
    <lineage>
        <taxon>Bacteria</taxon>
        <taxon>Pseudomonadati</taxon>
        <taxon>Pseudomonadota</taxon>
        <taxon>Gammaproteobacteria</taxon>
        <taxon>Enterobacterales</taxon>
        <taxon>Morganellaceae</taxon>
        <taxon>Providencia</taxon>
    </lineage>
</organism>
<name>D1P594_9GAMM</name>
<reference evidence="1" key="1">
    <citation type="submission" date="2009-12" db="EMBL/GenBank/DDBJ databases">
        <authorList>
            <person name="Weinstock G."/>
            <person name="Sodergren E."/>
            <person name="Clifton S."/>
            <person name="Fulton L."/>
            <person name="Fulton B."/>
            <person name="Courtney L."/>
            <person name="Fronick C."/>
            <person name="Harrison M."/>
            <person name="Strong C."/>
            <person name="Farmer C."/>
            <person name="Delahaunty K."/>
            <person name="Markovic C."/>
            <person name="Hall O."/>
            <person name="Minx P."/>
            <person name="Tomlinson C."/>
            <person name="Mitreva M."/>
            <person name="Nelson J."/>
            <person name="Hou S."/>
            <person name="Wollam A."/>
            <person name="Pepin K.H."/>
            <person name="Johnson M."/>
            <person name="Bhonagiri V."/>
            <person name="Nash W.E."/>
            <person name="Warren W."/>
            <person name="Chinwalla A."/>
            <person name="Mardis E.R."/>
            <person name="Wilson R.K."/>
        </authorList>
    </citation>
    <scope>NUCLEOTIDE SEQUENCE [LARGE SCALE GENOMIC DNA]</scope>
    <source>
        <strain evidence="1">DSM 4541</strain>
    </source>
</reference>
<protein>
    <submittedName>
        <fullName evidence="1">Uncharacterized protein</fullName>
    </submittedName>
</protein>
<keyword evidence="2" id="KW-1185">Reference proteome</keyword>
<dbReference type="Proteomes" id="UP000005512">
    <property type="component" value="Unassembled WGS sequence"/>
</dbReference>
<evidence type="ECO:0000313" key="1">
    <source>
        <dbReference type="EMBL" id="EFB71455.1"/>
    </source>
</evidence>
<sequence>MVQLRNSDVVFSNAEIIFYYQLNNHNEGSHYVMVADNPVKNDCVTEQEYKPADTVSEEREMIRYQDVLPHTIQVIASGDLVQ</sequence>
<accession>D1P594</accession>
<dbReference type="EMBL" id="ABXV02000039">
    <property type="protein sequence ID" value="EFB71455.1"/>
    <property type="molecule type" value="Genomic_DNA"/>
</dbReference>
<dbReference type="HOGENOM" id="CLU_2555584_0_0_6"/>
<proteinExistence type="predicted"/>